<proteinExistence type="predicted"/>
<evidence type="ECO:0000256" key="1">
    <source>
        <dbReference type="SAM" id="MobiDB-lite"/>
    </source>
</evidence>
<dbReference type="SUPFAM" id="SSF50729">
    <property type="entry name" value="PH domain-like"/>
    <property type="match status" value="1"/>
</dbReference>
<accession>A0A852CNJ2</accession>
<dbReference type="EMBL" id="WBNM01042637">
    <property type="protein sequence ID" value="NXP82164.1"/>
    <property type="molecule type" value="Genomic_DNA"/>
</dbReference>
<dbReference type="GO" id="GO:0005547">
    <property type="term" value="F:phosphatidylinositol-3,4,5-trisphosphate binding"/>
    <property type="evidence" value="ECO:0007669"/>
    <property type="project" value="TreeGrafter"/>
</dbReference>
<dbReference type="Gene3D" id="2.30.29.30">
    <property type="entry name" value="Pleckstrin-homology domain (PH domain)/Phosphotyrosine-binding domain (PTB)"/>
    <property type="match status" value="1"/>
</dbReference>
<protein>
    <submittedName>
        <fullName evidence="3">ARAP1 protein</fullName>
    </submittedName>
</protein>
<dbReference type="GO" id="GO:0005737">
    <property type="term" value="C:cytoplasm"/>
    <property type="evidence" value="ECO:0007669"/>
    <property type="project" value="TreeGrafter"/>
</dbReference>
<feature type="region of interest" description="Disordered" evidence="1">
    <location>
        <begin position="82"/>
        <end position="101"/>
    </location>
</feature>
<evidence type="ECO:0000313" key="3">
    <source>
        <dbReference type="EMBL" id="NXP82164.1"/>
    </source>
</evidence>
<dbReference type="InterPro" id="IPR011993">
    <property type="entry name" value="PH-like_dom_sf"/>
</dbReference>
<organism evidence="3 4">
    <name type="scientific">Ramphastos sulfuratus</name>
    <dbReference type="NCBI Taxonomy" id="322582"/>
    <lineage>
        <taxon>Eukaryota</taxon>
        <taxon>Metazoa</taxon>
        <taxon>Chordata</taxon>
        <taxon>Craniata</taxon>
        <taxon>Vertebrata</taxon>
        <taxon>Euteleostomi</taxon>
        <taxon>Archelosauria</taxon>
        <taxon>Archosauria</taxon>
        <taxon>Dinosauria</taxon>
        <taxon>Saurischia</taxon>
        <taxon>Theropoda</taxon>
        <taxon>Coelurosauria</taxon>
        <taxon>Aves</taxon>
        <taxon>Neognathae</taxon>
        <taxon>Neoaves</taxon>
        <taxon>Telluraves</taxon>
        <taxon>Coraciimorphae</taxon>
        <taxon>Piciformes</taxon>
        <taxon>Ramphastidae</taxon>
        <taxon>Ramphastos</taxon>
    </lineage>
</organism>
<dbReference type="PANTHER" id="PTHR45899">
    <property type="entry name" value="RHO GTPASE ACTIVATING PROTEIN AT 15B, ISOFORM C"/>
    <property type="match status" value="1"/>
</dbReference>
<dbReference type="AlphaFoldDB" id="A0A852CNJ2"/>
<feature type="non-terminal residue" evidence="3">
    <location>
        <position position="1"/>
    </location>
</feature>
<dbReference type="Pfam" id="PF00169">
    <property type="entry name" value="PH"/>
    <property type="match status" value="1"/>
</dbReference>
<dbReference type="InterPro" id="IPR001849">
    <property type="entry name" value="PH_domain"/>
</dbReference>
<evidence type="ECO:0000259" key="2">
    <source>
        <dbReference type="PROSITE" id="PS50003"/>
    </source>
</evidence>
<dbReference type="InterPro" id="IPR052227">
    <property type="entry name" value="Arf-Rho-GAP_ANK-PH_domain"/>
</dbReference>
<dbReference type="PROSITE" id="PS50003">
    <property type="entry name" value="PH_DOMAIN"/>
    <property type="match status" value="1"/>
</dbReference>
<feature type="non-terminal residue" evidence="3">
    <location>
        <position position="173"/>
    </location>
</feature>
<feature type="domain" description="PH" evidence="2">
    <location>
        <begin position="1"/>
        <end position="82"/>
    </location>
</feature>
<dbReference type="PANTHER" id="PTHR45899:SF3">
    <property type="entry name" value="ARF-GAP WITH RHO-GAP DOMAIN, ANK REPEAT AND PH DOMAIN-CONTAINING PROTEIN 1"/>
    <property type="match status" value="1"/>
</dbReference>
<dbReference type="SMART" id="SM00233">
    <property type="entry name" value="PH"/>
    <property type="match status" value="1"/>
</dbReference>
<reference evidence="3" key="1">
    <citation type="submission" date="2019-09" db="EMBL/GenBank/DDBJ databases">
        <title>Bird 10,000 Genomes (B10K) Project - Family phase.</title>
        <authorList>
            <person name="Zhang G."/>
        </authorList>
    </citation>
    <scope>NUCLEOTIDE SEQUENCE</scope>
    <source>
        <strain evidence="3">B10K-DU-001-30</strain>
        <tissue evidence="3">Muscle</tissue>
    </source>
</reference>
<sequence length="173" mass="19772">LCPRSYIYQRRWVRLEPEHLRYFDSQRDAYSKRLVPVSSILHVGTVGEQKFEVITTNRSFVFRAESDADRNDWVRALQQVAEERKGSGQQRAAEGSGGGARRAVGSSGFLELRGFKHKVLVEVAGDKVFLYKNAEDHQAGIGITYIEMKVGSVKEVERQGFELTTPYRTFRWA</sequence>
<comment type="caution">
    <text evidence="3">The sequence shown here is derived from an EMBL/GenBank/DDBJ whole genome shotgun (WGS) entry which is preliminary data.</text>
</comment>
<evidence type="ECO:0000313" key="4">
    <source>
        <dbReference type="Proteomes" id="UP000611227"/>
    </source>
</evidence>
<dbReference type="GO" id="GO:0005096">
    <property type="term" value="F:GTPase activator activity"/>
    <property type="evidence" value="ECO:0007669"/>
    <property type="project" value="TreeGrafter"/>
</dbReference>
<name>A0A852CNJ2_9PICI</name>
<dbReference type="GO" id="GO:0008360">
    <property type="term" value="P:regulation of cell shape"/>
    <property type="evidence" value="ECO:0007669"/>
    <property type="project" value="TreeGrafter"/>
</dbReference>
<keyword evidence="4" id="KW-1185">Reference proteome</keyword>
<gene>
    <name evidence="3" type="primary">Arap1</name>
    <name evidence="3" type="ORF">RAMSUL_R15189</name>
</gene>
<dbReference type="Proteomes" id="UP000611227">
    <property type="component" value="Unassembled WGS sequence"/>
</dbReference>